<dbReference type="Pfam" id="PF04024">
    <property type="entry name" value="PspC"/>
    <property type="match status" value="1"/>
</dbReference>
<dbReference type="EMBL" id="CABWKQ010000027">
    <property type="protein sequence ID" value="VWX37646.1"/>
    <property type="molecule type" value="Genomic_DNA"/>
</dbReference>
<evidence type="ECO:0000259" key="7">
    <source>
        <dbReference type="Pfam" id="PF04024"/>
    </source>
</evidence>
<sequence length="62" mass="6662">MARTLQKSATDKSIQGVCGGLAEQLGLSSFAVRLIFIFIPLPVNLIIYMILANAMASPPRTL</sequence>
<dbReference type="RefSeq" id="WP_029330037.1">
    <property type="nucleotide sequence ID" value="NZ_LR732312.1"/>
</dbReference>
<comment type="subcellular location">
    <subcellularLocation>
        <location evidence="1">Cell membrane</location>
        <topology evidence="1">Single-pass membrane protein</topology>
    </subcellularLocation>
</comment>
<reference evidence="8 9" key="1">
    <citation type="submission" date="2019-10" db="EMBL/GenBank/DDBJ databases">
        <authorList>
            <person name="Karimi E."/>
        </authorList>
    </citation>
    <scope>NUCLEOTIDE SEQUENCE [LARGE SCALE GENOMIC DNA]</scope>
    <source>
        <strain evidence="8">Exiguobacterium sp. 9Y</strain>
    </source>
</reference>
<evidence type="ECO:0000256" key="4">
    <source>
        <dbReference type="ARBA" id="ARBA00022989"/>
    </source>
</evidence>
<dbReference type="PANTHER" id="PTHR33885">
    <property type="entry name" value="PHAGE SHOCK PROTEIN C"/>
    <property type="match status" value="1"/>
</dbReference>
<evidence type="ECO:0000256" key="5">
    <source>
        <dbReference type="ARBA" id="ARBA00023136"/>
    </source>
</evidence>
<keyword evidence="9" id="KW-1185">Reference proteome</keyword>
<accession>A0A653IFJ7</accession>
<organism evidence="8 9">
    <name type="scientific">Exiguobacterium oxidotolerans</name>
    <dbReference type="NCBI Taxonomy" id="223958"/>
    <lineage>
        <taxon>Bacteria</taxon>
        <taxon>Bacillati</taxon>
        <taxon>Bacillota</taxon>
        <taxon>Bacilli</taxon>
        <taxon>Bacillales</taxon>
        <taxon>Bacillales Family XII. Incertae Sedis</taxon>
        <taxon>Exiguobacterium</taxon>
    </lineage>
</organism>
<evidence type="ECO:0000256" key="6">
    <source>
        <dbReference type="SAM" id="Phobius"/>
    </source>
</evidence>
<evidence type="ECO:0000256" key="2">
    <source>
        <dbReference type="ARBA" id="ARBA00022475"/>
    </source>
</evidence>
<dbReference type="PANTHER" id="PTHR33885:SF3">
    <property type="entry name" value="PHAGE SHOCK PROTEIN C"/>
    <property type="match status" value="1"/>
</dbReference>
<feature type="transmembrane region" description="Helical" evidence="6">
    <location>
        <begin position="30"/>
        <end position="51"/>
    </location>
</feature>
<gene>
    <name evidence="8" type="ORF">EXIGUO9Y_330070</name>
</gene>
<dbReference type="InterPro" id="IPR007168">
    <property type="entry name" value="Phageshock_PspC_N"/>
</dbReference>
<evidence type="ECO:0000256" key="1">
    <source>
        <dbReference type="ARBA" id="ARBA00004162"/>
    </source>
</evidence>
<evidence type="ECO:0000313" key="8">
    <source>
        <dbReference type="EMBL" id="VWX37646.1"/>
    </source>
</evidence>
<protein>
    <submittedName>
        <fullName evidence="8">PspC domain-containing protein</fullName>
    </submittedName>
</protein>
<keyword evidence="2" id="KW-1003">Cell membrane</keyword>
<dbReference type="GO" id="GO:0005886">
    <property type="term" value="C:plasma membrane"/>
    <property type="evidence" value="ECO:0007669"/>
    <property type="project" value="UniProtKB-SubCell"/>
</dbReference>
<feature type="domain" description="Phage shock protein PspC N-terminal" evidence="7">
    <location>
        <begin position="4"/>
        <end position="55"/>
    </location>
</feature>
<dbReference type="Proteomes" id="UP000439752">
    <property type="component" value="Unassembled WGS sequence"/>
</dbReference>
<evidence type="ECO:0000256" key="3">
    <source>
        <dbReference type="ARBA" id="ARBA00022692"/>
    </source>
</evidence>
<dbReference type="InterPro" id="IPR052027">
    <property type="entry name" value="PspC"/>
</dbReference>
<keyword evidence="3 6" id="KW-0812">Transmembrane</keyword>
<name>A0A653IFJ7_9BACL</name>
<proteinExistence type="predicted"/>
<evidence type="ECO:0000313" key="9">
    <source>
        <dbReference type="Proteomes" id="UP000439752"/>
    </source>
</evidence>
<dbReference type="AlphaFoldDB" id="A0A653IFJ7"/>
<keyword evidence="5 6" id="KW-0472">Membrane</keyword>
<keyword evidence="4 6" id="KW-1133">Transmembrane helix</keyword>